<name>F0SH36_RUBBR</name>
<keyword evidence="2" id="KW-1185">Reference proteome</keyword>
<sequence>MDSHESMMLPELIVAADWSVQGEKRWMARAELQQDGRYEIQPPEPVGEIASLLDRLQNATETGRVLLGLDFPIGLPLSYARQLPFSHFREAAAAFGHGDWNCFFTRSETPEIRQPLFPTPSLARQKGDFRKQLAAGLNVSDWKDLLRECERATADRPAAECLFFTCGGKQVGAAASVGWQELLQPALNDIQLWPFDGDLHDLLERGGITIAEVYPAEAYRPLGLRTSQIRLSKRNRDSRRESCRLSQLHANPAWTFSSPALSWLEWGYLSDDDFDATVGLLFTILVVTRQIPSFYPHRATITDWEGWILGQQPTE</sequence>
<dbReference type="eggNOG" id="COG2226">
    <property type="taxonomic scope" value="Bacteria"/>
</dbReference>
<organism evidence="1 2">
    <name type="scientific">Rubinisphaera brasiliensis (strain ATCC 49424 / DSM 5305 / JCM 21570 / IAM 15109 / NBRC 103401 / IFAM 1448)</name>
    <name type="common">Planctomyces brasiliensis</name>
    <dbReference type="NCBI Taxonomy" id="756272"/>
    <lineage>
        <taxon>Bacteria</taxon>
        <taxon>Pseudomonadati</taxon>
        <taxon>Planctomycetota</taxon>
        <taxon>Planctomycetia</taxon>
        <taxon>Planctomycetales</taxon>
        <taxon>Planctomycetaceae</taxon>
        <taxon>Rubinisphaera</taxon>
    </lineage>
</organism>
<dbReference type="HOGENOM" id="CLU_882459_0_0_0"/>
<gene>
    <name evidence="1" type="ordered locus">Plabr_1912</name>
</gene>
<dbReference type="EMBL" id="CP002546">
    <property type="protein sequence ID" value="ADY59521.1"/>
    <property type="molecule type" value="Genomic_DNA"/>
</dbReference>
<dbReference type="RefSeq" id="WP_013628248.1">
    <property type="nucleotide sequence ID" value="NC_015174.1"/>
</dbReference>
<dbReference type="STRING" id="756272.Plabr_1912"/>
<keyword evidence="1" id="KW-0489">Methyltransferase</keyword>
<evidence type="ECO:0000313" key="1">
    <source>
        <dbReference type="EMBL" id="ADY59521.1"/>
    </source>
</evidence>
<dbReference type="Proteomes" id="UP000006860">
    <property type="component" value="Chromosome"/>
</dbReference>
<protein>
    <submittedName>
        <fullName evidence="1">Methyltransferase type 12</fullName>
    </submittedName>
</protein>
<proteinExistence type="predicted"/>
<keyword evidence="1" id="KW-0808">Transferase</keyword>
<accession>F0SH36</accession>
<dbReference type="AlphaFoldDB" id="F0SH36"/>
<evidence type="ECO:0000313" key="2">
    <source>
        <dbReference type="Proteomes" id="UP000006860"/>
    </source>
</evidence>
<dbReference type="OrthoDB" id="3078257at2"/>
<dbReference type="GO" id="GO:0032259">
    <property type="term" value="P:methylation"/>
    <property type="evidence" value="ECO:0007669"/>
    <property type="project" value="UniProtKB-KW"/>
</dbReference>
<reference evidence="2" key="1">
    <citation type="submission" date="2011-02" db="EMBL/GenBank/DDBJ databases">
        <title>The complete genome of Planctomyces brasiliensis DSM 5305.</title>
        <authorList>
            <person name="Lucas S."/>
            <person name="Copeland A."/>
            <person name="Lapidus A."/>
            <person name="Bruce D."/>
            <person name="Goodwin L."/>
            <person name="Pitluck S."/>
            <person name="Kyrpides N."/>
            <person name="Mavromatis K."/>
            <person name="Pagani I."/>
            <person name="Ivanova N."/>
            <person name="Ovchinnikova G."/>
            <person name="Lu M."/>
            <person name="Detter J.C."/>
            <person name="Han C."/>
            <person name="Land M."/>
            <person name="Hauser L."/>
            <person name="Markowitz V."/>
            <person name="Cheng J.-F."/>
            <person name="Hugenholtz P."/>
            <person name="Woyke T."/>
            <person name="Wu D."/>
            <person name="Tindall B."/>
            <person name="Pomrenke H.G."/>
            <person name="Brambilla E."/>
            <person name="Klenk H.-P."/>
            <person name="Eisen J.A."/>
        </authorList>
    </citation>
    <scope>NUCLEOTIDE SEQUENCE [LARGE SCALE GENOMIC DNA]</scope>
    <source>
        <strain evidence="2">ATCC 49424 / DSM 5305 / JCM 21570 / NBRC 103401 / IFAM 1448</strain>
    </source>
</reference>
<dbReference type="GO" id="GO:0008168">
    <property type="term" value="F:methyltransferase activity"/>
    <property type="evidence" value="ECO:0007669"/>
    <property type="project" value="UniProtKB-KW"/>
</dbReference>
<dbReference type="KEGG" id="pbs:Plabr_1912"/>